<dbReference type="VEuPathDB" id="PlasmoDB:PVPAM_000043600"/>
<reference evidence="1" key="1">
    <citation type="submission" date="2021-09" db="EMBL/GenBank/DDBJ databases">
        <authorList>
            <consortium name="Pathogen Informatics"/>
        </authorList>
    </citation>
    <scope>NUCLEOTIDE SEQUENCE</scope>
    <source>
        <strain evidence="1">PvW1</strain>
    </source>
</reference>
<organism evidence="1 2">
    <name type="scientific">Plasmodium vivax</name>
    <name type="common">malaria parasite P. vivax</name>
    <dbReference type="NCBI Taxonomy" id="5855"/>
    <lineage>
        <taxon>Eukaryota</taxon>
        <taxon>Sar</taxon>
        <taxon>Alveolata</taxon>
        <taxon>Apicomplexa</taxon>
        <taxon>Aconoidasida</taxon>
        <taxon>Haemosporida</taxon>
        <taxon>Plasmodiidae</taxon>
        <taxon>Plasmodium</taxon>
        <taxon>Plasmodium (Plasmodium)</taxon>
    </lineage>
</organism>
<comment type="caution">
    <text evidence="1">The sequence shown here is derived from an EMBL/GenBank/DDBJ whole genome shotgun (WGS) entry which is preliminary data.</text>
</comment>
<dbReference type="Pfam" id="PF05795">
    <property type="entry name" value="Plasmodium_Vir"/>
    <property type="match status" value="1"/>
</dbReference>
<dbReference type="Proteomes" id="UP000779233">
    <property type="component" value="Unassembled WGS sequence"/>
</dbReference>
<gene>
    <name evidence="1" type="ORF">PVW1_020005300</name>
</gene>
<sequence length="306" mass="35745">MSCSTRIEYDFFDSILTYLEKEEKVKVDTTPLNNRDNCNSFSKMYTPKHIQAGEDICKLFIKLYTSLTDIKSKGDPNYEKDWRFLNYWLNINISKRKLNGTTCATNFTEGFSNHCMNTFILIDFSSDKIYNIREQDLNKMNLLYGLYENYRKLNNILTTKPQNKPDLLLEPSTKCCSYYVEANYLCNGKDNKFCRELKKFETKYKGLYDTVDGKGPEYTNSFKRLTQCDNNTMSTALIGTTVGLVPLLVGIYKFTPLGQLFNPNKRKFTQKYKSNDDKMRNIVLMDQECEHISSQQGTYNIKYHSV</sequence>
<accession>A0A8S4HIJ1</accession>
<dbReference type="InterPro" id="IPR008780">
    <property type="entry name" value="Plasmodium_Vir"/>
</dbReference>
<name>A0A8S4HIJ1_PLAVI</name>
<protein>
    <submittedName>
        <fullName evidence="1">(malaria parasite P. vivax) hypothetical protein</fullName>
    </submittedName>
</protein>
<dbReference type="AlphaFoldDB" id="A0A8S4HIJ1"/>
<dbReference type="EMBL" id="CAJZCX010000015">
    <property type="protein sequence ID" value="CAG9483796.1"/>
    <property type="molecule type" value="Genomic_DNA"/>
</dbReference>
<evidence type="ECO:0000313" key="1">
    <source>
        <dbReference type="EMBL" id="CAG9483796.1"/>
    </source>
</evidence>
<evidence type="ECO:0000313" key="2">
    <source>
        <dbReference type="Proteomes" id="UP000779233"/>
    </source>
</evidence>
<proteinExistence type="predicted"/>